<dbReference type="Pfam" id="PF05685">
    <property type="entry name" value="Uma2"/>
    <property type="match status" value="1"/>
</dbReference>
<dbReference type="RefSeq" id="WP_124875491.1">
    <property type="nucleotide sequence ID" value="NZ_RQJO01000008.1"/>
</dbReference>
<dbReference type="SUPFAM" id="SSF52980">
    <property type="entry name" value="Restriction endonuclease-like"/>
    <property type="match status" value="1"/>
</dbReference>
<dbReference type="InterPro" id="IPR012296">
    <property type="entry name" value="Nuclease_put_TT1808"/>
</dbReference>
<dbReference type="Proteomes" id="UP000271925">
    <property type="component" value="Unassembled WGS sequence"/>
</dbReference>
<dbReference type="OrthoDB" id="668969at2"/>
<organism evidence="2 3">
    <name type="scientific">Larkinella rosea</name>
    <dbReference type="NCBI Taxonomy" id="2025312"/>
    <lineage>
        <taxon>Bacteria</taxon>
        <taxon>Pseudomonadati</taxon>
        <taxon>Bacteroidota</taxon>
        <taxon>Cytophagia</taxon>
        <taxon>Cytophagales</taxon>
        <taxon>Spirosomataceae</taxon>
        <taxon>Larkinella</taxon>
    </lineage>
</organism>
<dbReference type="PANTHER" id="PTHR36558:SF1">
    <property type="entry name" value="RESTRICTION ENDONUCLEASE DOMAIN-CONTAINING PROTEIN-RELATED"/>
    <property type="match status" value="1"/>
</dbReference>
<dbReference type="AlphaFoldDB" id="A0A3P1BUA9"/>
<dbReference type="CDD" id="cd06260">
    <property type="entry name" value="DUF820-like"/>
    <property type="match status" value="1"/>
</dbReference>
<feature type="domain" description="Putative restriction endonuclease" evidence="1">
    <location>
        <begin position="12"/>
        <end position="180"/>
    </location>
</feature>
<evidence type="ECO:0000259" key="1">
    <source>
        <dbReference type="Pfam" id="PF05685"/>
    </source>
</evidence>
<keyword evidence="2" id="KW-0378">Hydrolase</keyword>
<accession>A0A3P1BUA9</accession>
<dbReference type="InterPro" id="IPR008538">
    <property type="entry name" value="Uma2"/>
</dbReference>
<dbReference type="GO" id="GO:0004519">
    <property type="term" value="F:endonuclease activity"/>
    <property type="evidence" value="ECO:0007669"/>
    <property type="project" value="UniProtKB-KW"/>
</dbReference>
<dbReference type="EMBL" id="RQJO01000008">
    <property type="protein sequence ID" value="RRB04602.1"/>
    <property type="molecule type" value="Genomic_DNA"/>
</dbReference>
<dbReference type="Gene3D" id="3.90.1570.10">
    <property type="entry name" value="tt1808, chain A"/>
    <property type="match status" value="1"/>
</dbReference>
<dbReference type="InterPro" id="IPR011335">
    <property type="entry name" value="Restrct_endonuc-II-like"/>
</dbReference>
<keyword evidence="3" id="KW-1185">Reference proteome</keyword>
<keyword evidence="2" id="KW-0540">Nuclease</keyword>
<name>A0A3P1BUA9_9BACT</name>
<reference evidence="2 3" key="1">
    <citation type="submission" date="2018-11" db="EMBL/GenBank/DDBJ databases">
        <authorList>
            <person name="Zhou Z."/>
            <person name="Wang G."/>
        </authorList>
    </citation>
    <scope>NUCLEOTIDE SEQUENCE [LARGE SCALE GENOMIC DNA]</scope>
    <source>
        <strain evidence="2 3">KCTC52004</strain>
    </source>
</reference>
<protein>
    <submittedName>
        <fullName evidence="2">Uma2 family endonuclease</fullName>
    </submittedName>
</protein>
<sequence>MSAQPKPHYTPELYLELERKADHKSEYFKGEIFAMAGASRNHNRIKENLSIGIGSYLRGKRCQSFSSDMRLHIPSNSLYTYPDLVIVRGEPELLDSNFDTLLNPTVIVEVLSGSTKDYDRGSKFMLYRNIPTFQEYILIDSEQVRAEAWFKPDNGFWTLRTETTQADDSLTIQTLDFTLPLREVYDQTVDLLN</sequence>
<dbReference type="PANTHER" id="PTHR36558">
    <property type="entry name" value="GLR1098 PROTEIN"/>
    <property type="match status" value="1"/>
</dbReference>
<gene>
    <name evidence="2" type="ORF">EHT25_14060</name>
</gene>
<evidence type="ECO:0000313" key="3">
    <source>
        <dbReference type="Proteomes" id="UP000271925"/>
    </source>
</evidence>
<evidence type="ECO:0000313" key="2">
    <source>
        <dbReference type="EMBL" id="RRB04602.1"/>
    </source>
</evidence>
<comment type="caution">
    <text evidence="2">The sequence shown here is derived from an EMBL/GenBank/DDBJ whole genome shotgun (WGS) entry which is preliminary data.</text>
</comment>
<proteinExistence type="predicted"/>
<keyword evidence="2" id="KW-0255">Endonuclease</keyword>